<dbReference type="EMBL" id="NMUH01002468">
    <property type="protein sequence ID" value="MQM00168.1"/>
    <property type="molecule type" value="Genomic_DNA"/>
</dbReference>
<sequence length="85" mass="9277">MGLRGGRRGPLETLEEFYTRVRGLLDLGGRSEERGGTLGAPRCWDTSSLSSLAARGALRALGDFTPFLQIWGYTRFPMGRGTVAE</sequence>
<accession>A0A843W089</accession>
<keyword evidence="2" id="KW-1185">Reference proteome</keyword>
<evidence type="ECO:0000313" key="1">
    <source>
        <dbReference type="EMBL" id="MQM00168.1"/>
    </source>
</evidence>
<comment type="caution">
    <text evidence="1">The sequence shown here is derived from an EMBL/GenBank/DDBJ whole genome shotgun (WGS) entry which is preliminary data.</text>
</comment>
<dbReference type="Proteomes" id="UP000652761">
    <property type="component" value="Unassembled WGS sequence"/>
</dbReference>
<reference evidence="1" key="1">
    <citation type="submission" date="2017-07" db="EMBL/GenBank/DDBJ databases">
        <title>Taro Niue Genome Assembly and Annotation.</title>
        <authorList>
            <person name="Atibalentja N."/>
            <person name="Keating K."/>
            <person name="Fields C.J."/>
        </authorList>
    </citation>
    <scope>NUCLEOTIDE SEQUENCE</scope>
    <source>
        <strain evidence="1">Niue_2</strain>
        <tissue evidence="1">Leaf</tissue>
    </source>
</reference>
<dbReference type="AlphaFoldDB" id="A0A843W089"/>
<protein>
    <submittedName>
        <fullName evidence="1">Uncharacterized protein</fullName>
    </submittedName>
</protein>
<name>A0A843W089_COLES</name>
<gene>
    <name evidence="1" type="ORF">Taro_032899</name>
</gene>
<organism evidence="1 2">
    <name type="scientific">Colocasia esculenta</name>
    <name type="common">Wild taro</name>
    <name type="synonym">Arum esculentum</name>
    <dbReference type="NCBI Taxonomy" id="4460"/>
    <lineage>
        <taxon>Eukaryota</taxon>
        <taxon>Viridiplantae</taxon>
        <taxon>Streptophyta</taxon>
        <taxon>Embryophyta</taxon>
        <taxon>Tracheophyta</taxon>
        <taxon>Spermatophyta</taxon>
        <taxon>Magnoliopsida</taxon>
        <taxon>Liliopsida</taxon>
        <taxon>Araceae</taxon>
        <taxon>Aroideae</taxon>
        <taxon>Colocasieae</taxon>
        <taxon>Colocasia</taxon>
    </lineage>
</organism>
<evidence type="ECO:0000313" key="2">
    <source>
        <dbReference type="Proteomes" id="UP000652761"/>
    </source>
</evidence>
<proteinExistence type="predicted"/>